<evidence type="ECO:0000256" key="2">
    <source>
        <dbReference type="SAM" id="Phobius"/>
    </source>
</evidence>
<dbReference type="InterPro" id="IPR006938">
    <property type="entry name" value="DUF624"/>
</dbReference>
<feature type="transmembrane region" description="Helical" evidence="2">
    <location>
        <begin position="173"/>
        <end position="196"/>
    </location>
</feature>
<accession>A0ABW3DA03</accession>
<feature type="transmembrane region" description="Helical" evidence="2">
    <location>
        <begin position="202"/>
        <end position="221"/>
    </location>
</feature>
<keyword evidence="2" id="KW-1133">Transmembrane helix</keyword>
<evidence type="ECO:0000313" key="4">
    <source>
        <dbReference type="Proteomes" id="UP001597120"/>
    </source>
</evidence>
<sequence>MEFRGLMGGFYRISEWIMRLSVTNLLWVLCSLPFFYLMLVVFLNPENTVDLFKQGLFLIGIVSPFTVVPATAAAFTVARKWVTGDVDVPLLKTFFRGYKENYLQSMLGGIAYLILTGVLYVNYQFYGSQEGTLSLLSYLFITLFFILVASFFNYLSIMVHFHMKFWQILKNSFLITIGRPIASLIIIVSNVAIVMISFRYTFLIPFFMGSLIAIVTFWHFHRGFLKLQEQREKLEQLQAEREQEEQEEKERENQDKEHEQSETANADRMEDHSRDQAGQSSSSDEEPPHKDDSANEIRSDKKD</sequence>
<feature type="transmembrane region" description="Helical" evidence="2">
    <location>
        <begin position="135"/>
        <end position="161"/>
    </location>
</feature>
<dbReference type="Proteomes" id="UP001597120">
    <property type="component" value="Unassembled WGS sequence"/>
</dbReference>
<dbReference type="RefSeq" id="WP_144941720.1">
    <property type="nucleotide sequence ID" value="NZ_JBHTIU010000039.1"/>
</dbReference>
<reference evidence="4" key="1">
    <citation type="journal article" date="2019" name="Int. J. Syst. Evol. Microbiol.">
        <title>The Global Catalogue of Microorganisms (GCM) 10K type strain sequencing project: providing services to taxonomists for standard genome sequencing and annotation.</title>
        <authorList>
            <consortium name="The Broad Institute Genomics Platform"/>
            <consortium name="The Broad Institute Genome Sequencing Center for Infectious Disease"/>
            <person name="Wu L."/>
            <person name="Ma J."/>
        </authorList>
    </citation>
    <scope>NUCLEOTIDE SEQUENCE [LARGE SCALE GENOMIC DNA]</scope>
    <source>
        <strain evidence="4">CCUG 57263</strain>
    </source>
</reference>
<protein>
    <submittedName>
        <fullName evidence="3">YesL family protein</fullName>
    </submittedName>
</protein>
<feature type="transmembrane region" description="Helical" evidence="2">
    <location>
        <begin position="21"/>
        <end position="43"/>
    </location>
</feature>
<keyword evidence="4" id="KW-1185">Reference proteome</keyword>
<feature type="compositionally biased region" description="Basic and acidic residues" evidence="1">
    <location>
        <begin position="286"/>
        <end position="303"/>
    </location>
</feature>
<comment type="caution">
    <text evidence="3">The sequence shown here is derived from an EMBL/GenBank/DDBJ whole genome shotgun (WGS) entry which is preliminary data.</text>
</comment>
<organism evidence="3 4">
    <name type="scientific">Paenibacillus residui</name>
    <dbReference type="NCBI Taxonomy" id="629724"/>
    <lineage>
        <taxon>Bacteria</taxon>
        <taxon>Bacillati</taxon>
        <taxon>Bacillota</taxon>
        <taxon>Bacilli</taxon>
        <taxon>Bacillales</taxon>
        <taxon>Paenibacillaceae</taxon>
        <taxon>Paenibacillus</taxon>
    </lineage>
</organism>
<feature type="transmembrane region" description="Helical" evidence="2">
    <location>
        <begin position="55"/>
        <end position="82"/>
    </location>
</feature>
<proteinExistence type="predicted"/>
<evidence type="ECO:0000313" key="3">
    <source>
        <dbReference type="EMBL" id="MFD0870010.1"/>
    </source>
</evidence>
<feature type="transmembrane region" description="Helical" evidence="2">
    <location>
        <begin position="102"/>
        <end position="123"/>
    </location>
</feature>
<dbReference type="EMBL" id="JBHTIU010000039">
    <property type="protein sequence ID" value="MFD0870010.1"/>
    <property type="molecule type" value="Genomic_DNA"/>
</dbReference>
<feature type="compositionally biased region" description="Basic and acidic residues" evidence="1">
    <location>
        <begin position="248"/>
        <end position="275"/>
    </location>
</feature>
<dbReference type="Pfam" id="PF04854">
    <property type="entry name" value="DUF624"/>
    <property type="match status" value="1"/>
</dbReference>
<evidence type="ECO:0000256" key="1">
    <source>
        <dbReference type="SAM" id="MobiDB-lite"/>
    </source>
</evidence>
<feature type="region of interest" description="Disordered" evidence="1">
    <location>
        <begin position="236"/>
        <end position="303"/>
    </location>
</feature>
<name>A0ABW3DA03_9BACL</name>
<gene>
    <name evidence="3" type="ORF">ACFQ03_12690</name>
</gene>
<keyword evidence="2" id="KW-0472">Membrane</keyword>
<keyword evidence="2" id="KW-0812">Transmembrane</keyword>